<dbReference type="RefSeq" id="WP_309957072.1">
    <property type="nucleotide sequence ID" value="NZ_CP136414.1"/>
</dbReference>
<evidence type="ECO:0000313" key="3">
    <source>
        <dbReference type="Proteomes" id="UP001266099"/>
    </source>
</evidence>
<dbReference type="InterPro" id="IPR030395">
    <property type="entry name" value="GP_PDE_dom"/>
</dbReference>
<name>A0ABU1T3K1_9ACTO</name>
<dbReference type="PANTHER" id="PTHR43805:SF1">
    <property type="entry name" value="GP-PDE DOMAIN-CONTAINING PROTEIN"/>
    <property type="match status" value="1"/>
</dbReference>
<organism evidence="2 3">
    <name type="scientific">Arcanobacterium hippocoleae</name>
    <dbReference type="NCBI Taxonomy" id="149017"/>
    <lineage>
        <taxon>Bacteria</taxon>
        <taxon>Bacillati</taxon>
        <taxon>Actinomycetota</taxon>
        <taxon>Actinomycetes</taxon>
        <taxon>Actinomycetales</taxon>
        <taxon>Actinomycetaceae</taxon>
        <taxon>Arcanobacterium</taxon>
    </lineage>
</organism>
<dbReference type="CDD" id="cd08561">
    <property type="entry name" value="GDPD_cytoplasmic_ScUgpQ2_like"/>
    <property type="match status" value="1"/>
</dbReference>
<proteinExistence type="predicted"/>
<sequence>MKYQQRKPSERIWKIGEKPIVLAHRAGGNEAPENSFAAFMKMEQLGFSYIETDAHATKDGVVILFHDPVLDRTTNGHGMVSNYTWEELTDVHDESGNSPVRLDEVLARFPDLILNIDAKNFKVVRPLARVIREKNALRRVSLSSFNETRLKMLRRMLPGVVTSLGQGAMALLLLQSKLPRRLQKFVDRLVPGVAQGAQAIQVPCVFAKINIVTPQLIDLCHRRGQAVHVWTVNEADEMLRLLKMGVDAIITDEPSLARRVINFYWDGAY</sequence>
<dbReference type="SUPFAM" id="SSF51695">
    <property type="entry name" value="PLC-like phosphodiesterases"/>
    <property type="match status" value="1"/>
</dbReference>
<dbReference type="Proteomes" id="UP001266099">
    <property type="component" value="Unassembled WGS sequence"/>
</dbReference>
<dbReference type="PANTHER" id="PTHR43805">
    <property type="entry name" value="GLYCEROPHOSPHORYL DIESTER PHOSPHODIESTERASE"/>
    <property type="match status" value="1"/>
</dbReference>
<reference evidence="2 3" key="1">
    <citation type="submission" date="2023-07" db="EMBL/GenBank/DDBJ databases">
        <title>Sequencing the genomes of 1000 actinobacteria strains.</title>
        <authorList>
            <person name="Klenk H.-P."/>
        </authorList>
    </citation>
    <scope>NUCLEOTIDE SEQUENCE [LARGE SCALE GENOMIC DNA]</scope>
    <source>
        <strain evidence="2 3">DSM 15539</strain>
    </source>
</reference>
<feature type="domain" description="GP-PDE" evidence="1">
    <location>
        <begin position="19"/>
        <end position="261"/>
    </location>
</feature>
<evidence type="ECO:0000313" key="2">
    <source>
        <dbReference type="EMBL" id="MDR6939967.1"/>
    </source>
</evidence>
<comment type="caution">
    <text evidence="2">The sequence shown here is derived from an EMBL/GenBank/DDBJ whole genome shotgun (WGS) entry which is preliminary data.</text>
</comment>
<gene>
    <name evidence="2" type="ORF">J2S36_001510</name>
</gene>
<dbReference type="Gene3D" id="3.20.20.190">
    <property type="entry name" value="Phosphatidylinositol (PI) phosphodiesterase"/>
    <property type="match status" value="1"/>
</dbReference>
<dbReference type="PROSITE" id="PS51704">
    <property type="entry name" value="GP_PDE"/>
    <property type="match status" value="1"/>
</dbReference>
<dbReference type="EMBL" id="JAVDUJ010000001">
    <property type="protein sequence ID" value="MDR6939967.1"/>
    <property type="molecule type" value="Genomic_DNA"/>
</dbReference>
<evidence type="ECO:0000259" key="1">
    <source>
        <dbReference type="PROSITE" id="PS51704"/>
    </source>
</evidence>
<dbReference type="Pfam" id="PF03009">
    <property type="entry name" value="GDPD"/>
    <property type="match status" value="1"/>
</dbReference>
<keyword evidence="2" id="KW-0378">Hydrolase</keyword>
<accession>A0ABU1T3K1</accession>
<protein>
    <submittedName>
        <fullName evidence="2">Glycerophosphoryl diester phosphodiesterase</fullName>
        <ecNumber evidence="2">3.1.4.46</ecNumber>
    </submittedName>
</protein>
<dbReference type="GO" id="GO:0008889">
    <property type="term" value="F:glycerophosphodiester phosphodiesterase activity"/>
    <property type="evidence" value="ECO:0007669"/>
    <property type="project" value="UniProtKB-EC"/>
</dbReference>
<dbReference type="EC" id="3.1.4.46" evidence="2"/>
<keyword evidence="3" id="KW-1185">Reference proteome</keyword>
<dbReference type="InterPro" id="IPR017946">
    <property type="entry name" value="PLC-like_Pdiesterase_TIM-brl"/>
</dbReference>